<dbReference type="Proteomes" id="UP001497457">
    <property type="component" value="Chromosome 18b"/>
</dbReference>
<dbReference type="AlphaFoldDB" id="A0ABC8Z0P2"/>
<feature type="compositionally biased region" description="Polar residues" evidence="5">
    <location>
        <begin position="43"/>
        <end position="52"/>
    </location>
</feature>
<dbReference type="GO" id="GO:2000022">
    <property type="term" value="P:regulation of jasmonic acid mediated signaling pathway"/>
    <property type="evidence" value="ECO:0007669"/>
    <property type="project" value="UniProtKB-UniRule"/>
</dbReference>
<evidence type="ECO:0000256" key="2">
    <source>
        <dbReference type="ARBA" id="ARBA00022819"/>
    </source>
</evidence>
<dbReference type="SMART" id="SM00979">
    <property type="entry name" value="TIFY"/>
    <property type="match status" value="1"/>
</dbReference>
<evidence type="ECO:0000256" key="4">
    <source>
        <dbReference type="RuleBase" id="RU369065"/>
    </source>
</evidence>
<evidence type="ECO:0000313" key="8">
    <source>
        <dbReference type="Proteomes" id="UP001497457"/>
    </source>
</evidence>
<feature type="region of interest" description="Disordered" evidence="5">
    <location>
        <begin position="33"/>
        <end position="62"/>
    </location>
</feature>
<dbReference type="GO" id="GO:0031347">
    <property type="term" value="P:regulation of defense response"/>
    <property type="evidence" value="ECO:0007669"/>
    <property type="project" value="UniProtKB-UniRule"/>
</dbReference>
<dbReference type="InterPro" id="IPR040390">
    <property type="entry name" value="TIFY/JAZ"/>
</dbReference>
<accession>A0ABC8Z0P2</accession>
<reference evidence="8" key="1">
    <citation type="submission" date="2024-06" db="EMBL/GenBank/DDBJ databases">
        <authorList>
            <person name="Ryan C."/>
        </authorList>
    </citation>
    <scope>NUCLEOTIDE SEQUENCE [LARGE SCALE GENOMIC DNA]</scope>
</reference>
<dbReference type="InterPro" id="IPR010399">
    <property type="entry name" value="Tify_dom"/>
</dbReference>
<keyword evidence="3" id="KW-0832">Ubl conjugation</keyword>
<name>A0ABC8Z0P2_9POAL</name>
<organism evidence="7 8">
    <name type="scientific">Urochloa decumbens</name>
    <dbReference type="NCBI Taxonomy" id="240449"/>
    <lineage>
        <taxon>Eukaryota</taxon>
        <taxon>Viridiplantae</taxon>
        <taxon>Streptophyta</taxon>
        <taxon>Embryophyta</taxon>
        <taxon>Tracheophyta</taxon>
        <taxon>Spermatophyta</taxon>
        <taxon>Magnoliopsida</taxon>
        <taxon>Liliopsida</taxon>
        <taxon>Poales</taxon>
        <taxon>Poaceae</taxon>
        <taxon>PACMAD clade</taxon>
        <taxon>Panicoideae</taxon>
        <taxon>Panicodae</taxon>
        <taxon>Paniceae</taxon>
        <taxon>Melinidinae</taxon>
        <taxon>Urochloa</taxon>
    </lineage>
</organism>
<dbReference type="GO" id="GO:0005634">
    <property type="term" value="C:nucleus"/>
    <property type="evidence" value="ECO:0007669"/>
    <property type="project" value="UniProtKB-SubCell"/>
</dbReference>
<dbReference type="GO" id="GO:0009611">
    <property type="term" value="P:response to wounding"/>
    <property type="evidence" value="ECO:0007669"/>
    <property type="project" value="UniProtKB-UniRule"/>
</dbReference>
<comment type="subcellular location">
    <subcellularLocation>
        <location evidence="4">Nucleus</location>
    </subcellularLocation>
</comment>
<keyword evidence="2 4" id="KW-1184">Jasmonic acid signaling pathway</keyword>
<reference evidence="7 8" key="2">
    <citation type="submission" date="2024-10" db="EMBL/GenBank/DDBJ databases">
        <authorList>
            <person name="Ryan C."/>
        </authorList>
    </citation>
    <scope>NUCLEOTIDE SEQUENCE [LARGE SCALE GENOMIC DNA]</scope>
</reference>
<evidence type="ECO:0000256" key="1">
    <source>
        <dbReference type="ARBA" id="ARBA00008614"/>
    </source>
</evidence>
<sequence>MPATAIALDKGGGQLVRSCDIDRRAMVDMAKHEHPSADLTLMRNPNSSSPSPHQAVVGSSPPPPLMTTTKMASFSGDFLMTSGATAAAASTTTAAAATKPLTMFYNGGVAVFHLPQDKAEDLMKMAAGEKGGGEERRPGPRRANHGEELLAKLRQAAMPISSKRSLQRFFQKRKERLYRP</sequence>
<evidence type="ECO:0000256" key="5">
    <source>
        <dbReference type="SAM" id="MobiDB-lite"/>
    </source>
</evidence>
<protein>
    <recommendedName>
        <fullName evidence="4">Protein TIFY</fullName>
    </recommendedName>
    <alternativeName>
        <fullName evidence="4">Jasmonate ZIM domain-containing protein</fullName>
    </alternativeName>
</protein>
<feature type="domain" description="Tify" evidence="6">
    <location>
        <begin position="94"/>
        <end position="128"/>
    </location>
</feature>
<comment type="function">
    <text evidence="4">Repressor of jasmonate responses.</text>
</comment>
<evidence type="ECO:0000313" key="7">
    <source>
        <dbReference type="EMBL" id="CAL4952923.1"/>
    </source>
</evidence>
<dbReference type="PROSITE" id="PS51320">
    <property type="entry name" value="TIFY"/>
    <property type="match status" value="1"/>
</dbReference>
<proteinExistence type="inferred from homology"/>
<keyword evidence="8" id="KW-1185">Reference proteome</keyword>
<dbReference type="PANTHER" id="PTHR33077">
    <property type="entry name" value="PROTEIN TIFY 4A-RELATED-RELATED"/>
    <property type="match status" value="1"/>
</dbReference>
<dbReference type="InterPro" id="IPR018467">
    <property type="entry name" value="CCT_CS"/>
</dbReference>
<evidence type="ECO:0000256" key="3">
    <source>
        <dbReference type="ARBA" id="ARBA00022843"/>
    </source>
</evidence>
<keyword evidence="4" id="KW-0539">Nucleus</keyword>
<comment type="similarity">
    <text evidence="1 4">Belongs to the TIFY/JAZ family.</text>
</comment>
<feature type="region of interest" description="Disordered" evidence="5">
    <location>
        <begin position="127"/>
        <end position="147"/>
    </location>
</feature>
<dbReference type="EMBL" id="OZ075128">
    <property type="protein sequence ID" value="CAL4952923.1"/>
    <property type="molecule type" value="Genomic_DNA"/>
</dbReference>
<gene>
    <name evidence="7" type="ORF">URODEC1_LOCUS39829</name>
</gene>
<dbReference type="Pfam" id="PF06200">
    <property type="entry name" value="tify"/>
    <property type="match status" value="1"/>
</dbReference>
<feature type="compositionally biased region" description="Basic and acidic residues" evidence="5">
    <location>
        <begin position="131"/>
        <end position="147"/>
    </location>
</feature>
<evidence type="ECO:0000259" key="6">
    <source>
        <dbReference type="PROSITE" id="PS51320"/>
    </source>
</evidence>
<comment type="domain">
    <text evidence="4">The jas domain is required for interaction with COI1.</text>
</comment>
<dbReference type="PANTHER" id="PTHR33077:SF157">
    <property type="entry name" value="PROTEIN TIFY"/>
    <property type="match status" value="1"/>
</dbReference>
<dbReference type="Pfam" id="PF09425">
    <property type="entry name" value="Jas_motif"/>
    <property type="match status" value="1"/>
</dbReference>